<dbReference type="InterPro" id="IPR001789">
    <property type="entry name" value="Sig_transdc_resp-reg_receiver"/>
</dbReference>
<dbReference type="Gene3D" id="2.130.10.10">
    <property type="entry name" value="YVTN repeat-like/Quinoprotein amine dehydrogenase"/>
    <property type="match status" value="2"/>
</dbReference>
<protein>
    <recommendedName>
        <fullName evidence="2">histidine kinase</fullName>
        <ecNumber evidence="2">2.7.13.3</ecNumber>
    </recommendedName>
</protein>
<dbReference type="SMART" id="SM00448">
    <property type="entry name" value="REC"/>
    <property type="match status" value="1"/>
</dbReference>
<dbReference type="InterPro" id="IPR003594">
    <property type="entry name" value="HATPase_dom"/>
</dbReference>
<dbReference type="SUPFAM" id="SSF46689">
    <property type="entry name" value="Homeodomain-like"/>
    <property type="match status" value="1"/>
</dbReference>
<name>A0A346NHX0_9ALTE</name>
<reference evidence="11 12" key="1">
    <citation type="submission" date="2018-08" db="EMBL/GenBank/DDBJ databases">
        <title>Salinimonas sediminis sp. nov., a piezophilic bacterium isolated from a deep-sea sediment sample from the New Britain Trench.</title>
        <authorList>
            <person name="Cao J."/>
        </authorList>
    </citation>
    <scope>NUCLEOTIDE SEQUENCE [LARGE SCALE GENOMIC DNA]</scope>
    <source>
        <strain evidence="11 12">N102</strain>
    </source>
</reference>
<dbReference type="Proteomes" id="UP000262073">
    <property type="component" value="Chromosome"/>
</dbReference>
<dbReference type="Pfam" id="PF00072">
    <property type="entry name" value="Response_reg"/>
    <property type="match status" value="1"/>
</dbReference>
<keyword evidence="12" id="KW-1185">Reference proteome</keyword>
<dbReference type="EC" id="2.7.13.3" evidence="2"/>
<feature type="modified residue" description="4-aspartylphosphate" evidence="7">
    <location>
        <position position="1117"/>
    </location>
</feature>
<dbReference type="GO" id="GO:0000155">
    <property type="term" value="F:phosphorelay sensor kinase activity"/>
    <property type="evidence" value="ECO:0007669"/>
    <property type="project" value="InterPro"/>
</dbReference>
<dbReference type="InterPro" id="IPR004358">
    <property type="entry name" value="Sig_transdc_His_kin-like_C"/>
</dbReference>
<evidence type="ECO:0000259" key="8">
    <source>
        <dbReference type="PROSITE" id="PS01124"/>
    </source>
</evidence>
<dbReference type="SUPFAM" id="SSF47384">
    <property type="entry name" value="Homodimeric domain of signal transducing histidine kinase"/>
    <property type="match status" value="1"/>
</dbReference>
<dbReference type="KEGG" id="salm:D0Y50_01315"/>
<dbReference type="Gene3D" id="3.40.50.2300">
    <property type="match status" value="1"/>
</dbReference>
<dbReference type="PRINTS" id="PR00344">
    <property type="entry name" value="BCTRLSENSOR"/>
</dbReference>
<dbReference type="PROSITE" id="PS01124">
    <property type="entry name" value="HTH_ARAC_FAMILY_2"/>
    <property type="match status" value="1"/>
</dbReference>
<evidence type="ECO:0000256" key="3">
    <source>
        <dbReference type="ARBA" id="ARBA00022553"/>
    </source>
</evidence>
<evidence type="ECO:0000259" key="10">
    <source>
        <dbReference type="PROSITE" id="PS50110"/>
    </source>
</evidence>
<dbReference type="InterPro" id="IPR015943">
    <property type="entry name" value="WD40/YVTN_repeat-like_dom_sf"/>
</dbReference>
<dbReference type="Pfam" id="PF00512">
    <property type="entry name" value="HisKA"/>
    <property type="match status" value="1"/>
</dbReference>
<dbReference type="SUPFAM" id="SSF52172">
    <property type="entry name" value="CheY-like"/>
    <property type="match status" value="1"/>
</dbReference>
<dbReference type="SMART" id="SM00387">
    <property type="entry name" value="HATPase_c"/>
    <property type="match status" value="1"/>
</dbReference>
<dbReference type="PROSITE" id="PS50109">
    <property type="entry name" value="HIS_KIN"/>
    <property type="match status" value="1"/>
</dbReference>
<dbReference type="InterPro" id="IPR036890">
    <property type="entry name" value="HATPase_C_sf"/>
</dbReference>
<feature type="domain" description="HTH araC/xylS-type" evidence="8">
    <location>
        <begin position="1219"/>
        <end position="1317"/>
    </location>
</feature>
<dbReference type="PANTHER" id="PTHR43547">
    <property type="entry name" value="TWO-COMPONENT HISTIDINE KINASE"/>
    <property type="match status" value="1"/>
</dbReference>
<evidence type="ECO:0000313" key="11">
    <source>
        <dbReference type="EMBL" id="AXR05127.1"/>
    </source>
</evidence>
<dbReference type="GO" id="GO:0043565">
    <property type="term" value="F:sequence-specific DNA binding"/>
    <property type="evidence" value="ECO:0007669"/>
    <property type="project" value="InterPro"/>
</dbReference>
<dbReference type="PANTHER" id="PTHR43547:SF2">
    <property type="entry name" value="HYBRID SIGNAL TRANSDUCTION HISTIDINE KINASE C"/>
    <property type="match status" value="1"/>
</dbReference>
<gene>
    <name evidence="11" type="ORF">D0Y50_01315</name>
</gene>
<accession>A0A346NHX0</accession>
<dbReference type="Gene3D" id="1.10.287.130">
    <property type="match status" value="1"/>
</dbReference>
<evidence type="ECO:0000256" key="5">
    <source>
        <dbReference type="ARBA" id="ARBA00023125"/>
    </source>
</evidence>
<dbReference type="GO" id="GO:0003700">
    <property type="term" value="F:DNA-binding transcription factor activity"/>
    <property type="evidence" value="ECO:0007669"/>
    <property type="project" value="InterPro"/>
</dbReference>
<evidence type="ECO:0000256" key="4">
    <source>
        <dbReference type="ARBA" id="ARBA00023015"/>
    </source>
</evidence>
<dbReference type="SUPFAM" id="SSF50998">
    <property type="entry name" value="Quinoprotein alcohol dehydrogenase-like"/>
    <property type="match status" value="1"/>
</dbReference>
<dbReference type="InterPro" id="IPR011006">
    <property type="entry name" value="CheY-like_superfamily"/>
</dbReference>
<proteinExistence type="predicted"/>
<feature type="domain" description="Histidine kinase" evidence="9">
    <location>
        <begin position="825"/>
        <end position="1037"/>
    </location>
</feature>
<dbReference type="Gene3D" id="2.60.40.10">
    <property type="entry name" value="Immunoglobulins"/>
    <property type="match status" value="1"/>
</dbReference>
<dbReference type="InterPro" id="IPR009057">
    <property type="entry name" value="Homeodomain-like_sf"/>
</dbReference>
<feature type="domain" description="Response regulatory" evidence="10">
    <location>
        <begin position="1069"/>
        <end position="1184"/>
    </location>
</feature>
<evidence type="ECO:0000313" key="12">
    <source>
        <dbReference type="Proteomes" id="UP000262073"/>
    </source>
</evidence>
<dbReference type="SUPFAM" id="SSF55874">
    <property type="entry name" value="ATPase domain of HSP90 chaperone/DNA topoisomerase II/histidine kinase"/>
    <property type="match status" value="1"/>
</dbReference>
<comment type="catalytic activity">
    <reaction evidence="1">
        <text>ATP + protein L-histidine = ADP + protein N-phospho-L-histidine.</text>
        <dbReference type="EC" id="2.7.13.3"/>
    </reaction>
</comment>
<dbReference type="InterPro" id="IPR036097">
    <property type="entry name" value="HisK_dim/P_sf"/>
</dbReference>
<dbReference type="InterPro" id="IPR013783">
    <property type="entry name" value="Ig-like_fold"/>
</dbReference>
<dbReference type="InterPro" id="IPR011047">
    <property type="entry name" value="Quinoprotein_ADH-like_sf"/>
</dbReference>
<dbReference type="Gene3D" id="3.30.565.10">
    <property type="entry name" value="Histidine kinase-like ATPase, C-terminal domain"/>
    <property type="match status" value="1"/>
</dbReference>
<organism evidence="11 12">
    <name type="scientific">Salinimonas sediminis</name>
    <dbReference type="NCBI Taxonomy" id="2303538"/>
    <lineage>
        <taxon>Bacteria</taxon>
        <taxon>Pseudomonadati</taxon>
        <taxon>Pseudomonadota</taxon>
        <taxon>Gammaproteobacteria</taxon>
        <taxon>Alteromonadales</taxon>
        <taxon>Alteromonadaceae</taxon>
        <taxon>Alteromonas/Salinimonas group</taxon>
        <taxon>Salinimonas</taxon>
    </lineage>
</organism>
<evidence type="ECO:0000259" key="9">
    <source>
        <dbReference type="PROSITE" id="PS50109"/>
    </source>
</evidence>
<evidence type="ECO:0000256" key="7">
    <source>
        <dbReference type="PROSITE-ProRule" id="PRU00169"/>
    </source>
</evidence>
<dbReference type="Pfam" id="PF12833">
    <property type="entry name" value="HTH_18"/>
    <property type="match status" value="1"/>
</dbReference>
<evidence type="ECO:0000256" key="2">
    <source>
        <dbReference type="ARBA" id="ARBA00012438"/>
    </source>
</evidence>
<sequence>MGKFFISVLILILFSISLCVRAKVTMPLQSSKTFGEFNTGVISSVHVNEQGVWLGSENGFFGKIGHELIKIDKSNSILESSYISNVIQYSEELVAFVAYGDGVYLYNPFSKFLKKMEIDDKIVGSDIWNLSVSERIIIIQLSSSVFVYDRSTPENSYFLSNFTNQDNSNIANVLYTEEKNTIWWLDQKKGLYSLDHNSKDVTSYMPKPLLDKVEEFTSFILVEDIAYIASDKGVHILNIHSGDYKHITEREKVKNSASDIYPARKVFLTPDNEILVAAERLYKVDTEKGKLVAPPIFSPVFSSGIIEIVLDLKFDTHGNMYGSDSQRGLFTLASNSDATSFININRSLDKSVVFDVHFLNEDFFLYTSPSQVSFHSISENKTIDIQVDSNGTLFFLESTPGEVKLVDENSKVFVIDTNNNTVLKSYPLLKFGSDNVRVIDTSISTEGSYVTLVTSQGRYILYFNNNYYAKLAISSKAGALSRYAKSGTFLGDYGNGVFSIRYGNSRFKVTKKANSFVWGSACIYEDSASRLWLCESGEGLKYVDAKGKQNEVSFFKSAYIRGISEIREGKFIVATNEGLYFLDINAKYTVELGNNFGISDVDFEYDSVHSSKGHTIVIGDNFSYLLNHDKLLTNVKKWQAQRHIVHILGIQSFSSVSEKFENIPISKNSPRLASVEIAHGHVMTEVNLAISNLIDYPYLRIEYRMTELSTTWRVLESSSSNLIFSSLAHGNYLFETRVKSDASSQPVTSLKIKVLPPWWLSPAAYAFYTLVVGVLAGYLIIWAYRQYSKQGQALKGQVKEKQTALESTNVYIRAMLERKQQLFVNVSHELQTPLTLITGPIQQIIANPDDADNSRRLQTINTNAQRLHALVNQILEIERLETLKDRPRQAYQLASFLPSFIANLASLAELHEQSLVSRIRAKGTINLVSDSLEKILFNLVSNAVKYSPPGAAIEVDIRCRDLQLVIVVTDSGPGMTEQEAALIFERFSRLPDAETTHGWGIGLALVKELVNANTGWIGIDTAPGKGARFSVYLPLLVLDEKAGLRVTPPDPIDTPPSVLQQANDTQQPVVLVVDDNEPLRDYLTDILTTEYCCLEAGDAKSALDLMHTIQPALVICDYRMPETSGVELRRQMLQSPTLGAIPFILMAAVNDDVPPTLSRDANIDMLVAKPLNITQLQHALSSLLSLQQRYQSHPATPVLPSAPFSVPNFANAREQAFYTRFLTLLADHFQDEDFGRALASSKMAISERQLSRKLNTLFGLNFTDVLRTYRLHQAKTMLQQGRQVTQVAYDVGFGTPSYFSSCFKAEINETPRQYQERHQQVYAGSV</sequence>
<dbReference type="EMBL" id="CP031769">
    <property type="protein sequence ID" value="AXR05127.1"/>
    <property type="molecule type" value="Genomic_DNA"/>
</dbReference>
<dbReference type="PROSITE" id="PS50110">
    <property type="entry name" value="RESPONSE_REGULATORY"/>
    <property type="match status" value="1"/>
</dbReference>
<evidence type="ECO:0000256" key="6">
    <source>
        <dbReference type="ARBA" id="ARBA00023163"/>
    </source>
</evidence>
<keyword evidence="3 7" id="KW-0597">Phosphoprotein</keyword>
<keyword evidence="6" id="KW-0804">Transcription</keyword>
<keyword evidence="4" id="KW-0805">Transcription regulation</keyword>
<evidence type="ECO:0000256" key="1">
    <source>
        <dbReference type="ARBA" id="ARBA00000085"/>
    </source>
</evidence>
<keyword evidence="5" id="KW-0238">DNA-binding</keyword>
<dbReference type="SMART" id="SM00342">
    <property type="entry name" value="HTH_ARAC"/>
    <property type="match status" value="1"/>
</dbReference>
<dbReference type="PROSITE" id="PS00041">
    <property type="entry name" value="HTH_ARAC_FAMILY_1"/>
    <property type="match status" value="1"/>
</dbReference>
<dbReference type="Pfam" id="PF02518">
    <property type="entry name" value="HATPase_c"/>
    <property type="match status" value="1"/>
</dbReference>
<dbReference type="InterPro" id="IPR018060">
    <property type="entry name" value="HTH_AraC"/>
</dbReference>
<dbReference type="CDD" id="cd00156">
    <property type="entry name" value="REC"/>
    <property type="match status" value="1"/>
</dbReference>
<dbReference type="Gene3D" id="1.10.10.60">
    <property type="entry name" value="Homeodomain-like"/>
    <property type="match status" value="1"/>
</dbReference>
<dbReference type="SMART" id="SM00388">
    <property type="entry name" value="HisKA"/>
    <property type="match status" value="1"/>
</dbReference>
<dbReference type="InterPro" id="IPR003661">
    <property type="entry name" value="HisK_dim/P_dom"/>
</dbReference>
<dbReference type="CDD" id="cd00082">
    <property type="entry name" value="HisKA"/>
    <property type="match status" value="1"/>
</dbReference>
<dbReference type="InterPro" id="IPR005467">
    <property type="entry name" value="His_kinase_dom"/>
</dbReference>
<dbReference type="CDD" id="cd00075">
    <property type="entry name" value="HATPase"/>
    <property type="match status" value="1"/>
</dbReference>
<dbReference type="InterPro" id="IPR018062">
    <property type="entry name" value="HTH_AraC-typ_CS"/>
</dbReference>
<dbReference type="SUPFAM" id="SSF101898">
    <property type="entry name" value="NHL repeat"/>
    <property type="match status" value="1"/>
</dbReference>